<dbReference type="AlphaFoldDB" id="A0A1C1CVN7"/>
<keyword evidence="3" id="KW-1185">Reference proteome</keyword>
<gene>
    <name evidence="2" type="ORF">CLCR_11038</name>
</gene>
<name>A0A1C1CVN7_9EURO</name>
<organism evidence="2 3">
    <name type="scientific">Cladophialophora carrionii</name>
    <dbReference type="NCBI Taxonomy" id="86049"/>
    <lineage>
        <taxon>Eukaryota</taxon>
        <taxon>Fungi</taxon>
        <taxon>Dikarya</taxon>
        <taxon>Ascomycota</taxon>
        <taxon>Pezizomycotina</taxon>
        <taxon>Eurotiomycetes</taxon>
        <taxon>Chaetothyriomycetidae</taxon>
        <taxon>Chaetothyriales</taxon>
        <taxon>Herpotrichiellaceae</taxon>
        <taxon>Cladophialophora</taxon>
    </lineage>
</organism>
<dbReference type="Proteomes" id="UP000094526">
    <property type="component" value="Unassembled WGS sequence"/>
</dbReference>
<protein>
    <submittedName>
        <fullName evidence="2">Uncharacterized protein</fullName>
    </submittedName>
</protein>
<keyword evidence="1" id="KW-1133">Transmembrane helix</keyword>
<dbReference type="EMBL" id="LGRB01000008">
    <property type="protein sequence ID" value="OCT52592.1"/>
    <property type="molecule type" value="Genomic_DNA"/>
</dbReference>
<keyword evidence="1" id="KW-0812">Transmembrane</keyword>
<keyword evidence="1" id="KW-0472">Membrane</keyword>
<sequence>MCDLYSSLRSERYSDISSVSTGGIEAKNGPWWSLPSLSSTKSRSQACVLSALFSTLLTLAFVVLIKSAMLIEISGLRMLTASLYFSTSKNLKPTDVEMAIDEFVLCAGQGM</sequence>
<evidence type="ECO:0000313" key="2">
    <source>
        <dbReference type="EMBL" id="OCT52592.1"/>
    </source>
</evidence>
<comment type="caution">
    <text evidence="2">The sequence shown here is derived from an EMBL/GenBank/DDBJ whole genome shotgun (WGS) entry which is preliminary data.</text>
</comment>
<proteinExistence type="predicted"/>
<reference evidence="3" key="1">
    <citation type="submission" date="2015-07" db="EMBL/GenBank/DDBJ databases">
        <authorList>
            <person name="Teixeira M.M."/>
            <person name="Souza R.C."/>
            <person name="Almeida L.G."/>
            <person name="Vicente V.A."/>
            <person name="de Hoog S."/>
            <person name="Bocca A.L."/>
            <person name="de Almeida S.R."/>
            <person name="Vasconcelos A.T."/>
            <person name="Felipe M.S."/>
        </authorList>
    </citation>
    <scope>NUCLEOTIDE SEQUENCE [LARGE SCALE GENOMIC DNA]</scope>
    <source>
        <strain evidence="3">KSF</strain>
    </source>
</reference>
<dbReference type="VEuPathDB" id="FungiDB:CLCR_11038"/>
<accession>A0A1C1CVN7</accession>
<evidence type="ECO:0000313" key="3">
    <source>
        <dbReference type="Proteomes" id="UP000094526"/>
    </source>
</evidence>
<feature type="transmembrane region" description="Helical" evidence="1">
    <location>
        <begin position="48"/>
        <end position="71"/>
    </location>
</feature>
<evidence type="ECO:0000256" key="1">
    <source>
        <dbReference type="SAM" id="Phobius"/>
    </source>
</evidence>